<accession>A0A1Y2CZU6</accession>
<organism evidence="2 3">
    <name type="scientific">Rhizoclosmatium globosum</name>
    <dbReference type="NCBI Taxonomy" id="329046"/>
    <lineage>
        <taxon>Eukaryota</taxon>
        <taxon>Fungi</taxon>
        <taxon>Fungi incertae sedis</taxon>
        <taxon>Chytridiomycota</taxon>
        <taxon>Chytridiomycota incertae sedis</taxon>
        <taxon>Chytridiomycetes</taxon>
        <taxon>Chytridiales</taxon>
        <taxon>Chytriomycetaceae</taxon>
        <taxon>Rhizoclosmatium</taxon>
    </lineage>
</organism>
<comment type="caution">
    <text evidence="2">The sequence shown here is derived from an EMBL/GenBank/DDBJ whole genome shotgun (WGS) entry which is preliminary data.</text>
</comment>
<protein>
    <submittedName>
        <fullName evidence="2">Uncharacterized protein</fullName>
    </submittedName>
</protein>
<feature type="compositionally biased region" description="Basic and acidic residues" evidence="1">
    <location>
        <begin position="10"/>
        <end position="20"/>
    </location>
</feature>
<proteinExistence type="predicted"/>
<dbReference type="EMBL" id="MCGO01000004">
    <property type="protein sequence ID" value="ORY51875.1"/>
    <property type="molecule type" value="Genomic_DNA"/>
</dbReference>
<dbReference type="OrthoDB" id="10680789at2759"/>
<evidence type="ECO:0000256" key="1">
    <source>
        <dbReference type="SAM" id="MobiDB-lite"/>
    </source>
</evidence>
<name>A0A1Y2CZU6_9FUNG</name>
<dbReference type="Proteomes" id="UP000193642">
    <property type="component" value="Unassembled WGS sequence"/>
</dbReference>
<evidence type="ECO:0000313" key="3">
    <source>
        <dbReference type="Proteomes" id="UP000193642"/>
    </source>
</evidence>
<keyword evidence="3" id="KW-1185">Reference proteome</keyword>
<evidence type="ECO:0000313" key="2">
    <source>
        <dbReference type="EMBL" id="ORY51875.1"/>
    </source>
</evidence>
<dbReference type="AlphaFoldDB" id="A0A1Y2CZU6"/>
<gene>
    <name evidence="2" type="ORF">BCR33DRAFT_712075</name>
</gene>
<reference evidence="2 3" key="1">
    <citation type="submission" date="2016-07" db="EMBL/GenBank/DDBJ databases">
        <title>Pervasive Adenine N6-methylation of Active Genes in Fungi.</title>
        <authorList>
            <consortium name="DOE Joint Genome Institute"/>
            <person name="Mondo S.J."/>
            <person name="Dannebaum R.O."/>
            <person name="Kuo R.C."/>
            <person name="Labutti K."/>
            <person name="Haridas S."/>
            <person name="Kuo A."/>
            <person name="Salamov A."/>
            <person name="Ahrendt S.R."/>
            <person name="Lipzen A."/>
            <person name="Sullivan W."/>
            <person name="Andreopoulos W.B."/>
            <person name="Clum A."/>
            <person name="Lindquist E."/>
            <person name="Daum C."/>
            <person name="Ramamoorthy G.K."/>
            <person name="Gryganskyi A."/>
            <person name="Culley D."/>
            <person name="Magnuson J.K."/>
            <person name="James T.Y."/>
            <person name="O'Malley M.A."/>
            <person name="Stajich J.E."/>
            <person name="Spatafora J.W."/>
            <person name="Visel A."/>
            <person name="Grigoriev I.V."/>
        </authorList>
    </citation>
    <scope>NUCLEOTIDE SEQUENCE [LARGE SCALE GENOMIC DNA]</scope>
    <source>
        <strain evidence="2 3">JEL800</strain>
    </source>
</reference>
<feature type="region of interest" description="Disordered" evidence="1">
    <location>
        <begin position="1"/>
        <end position="31"/>
    </location>
</feature>
<sequence length="71" mass="7757">MTATHATQKKKAEALSEEGRYSPQYGGAGNRQEIDGVVHYADGSVFWVNEEDGNEEVMAVPSYEAHNLSAQ</sequence>